<proteinExistence type="predicted"/>
<dbReference type="AlphaFoldDB" id="A0A423UUF6"/>
<sequence length="126" mass="14097">MGDEPKLAYTSSELSKLADDLDDMQEYLGKQVKRMDEVVDSIEAGWRGPTANAYRALHRDAALDAVRIQQTMQLLALGVRLSEDGFTKQELETLEQFRRVQVDVDIEAEADALSTPAVPPSRLNDF</sequence>
<dbReference type="InterPro" id="IPR010310">
    <property type="entry name" value="T7SS_ESAT-6-like"/>
</dbReference>
<organism evidence="1 2">
    <name type="scientific">Streptomyces globisporus</name>
    <dbReference type="NCBI Taxonomy" id="1908"/>
    <lineage>
        <taxon>Bacteria</taxon>
        <taxon>Bacillati</taxon>
        <taxon>Actinomycetota</taxon>
        <taxon>Actinomycetes</taxon>
        <taxon>Kitasatosporales</taxon>
        <taxon>Streptomycetaceae</taxon>
        <taxon>Streptomyces</taxon>
    </lineage>
</organism>
<evidence type="ECO:0000313" key="2">
    <source>
        <dbReference type="Proteomes" id="UP000285596"/>
    </source>
</evidence>
<dbReference type="RefSeq" id="WP_118905196.1">
    <property type="nucleotide sequence ID" value="NZ_QWFA01000150.1"/>
</dbReference>
<accession>A0A423UUF6</accession>
<evidence type="ECO:0000313" key="1">
    <source>
        <dbReference type="EMBL" id="ROV65967.1"/>
    </source>
</evidence>
<dbReference type="EMBL" id="QWFA01000150">
    <property type="protein sequence ID" value="ROV65967.1"/>
    <property type="molecule type" value="Genomic_DNA"/>
</dbReference>
<gene>
    <name evidence="1" type="ORF">D3105_24440</name>
</gene>
<dbReference type="Pfam" id="PF06013">
    <property type="entry name" value="WXG100"/>
    <property type="match status" value="1"/>
</dbReference>
<dbReference type="SUPFAM" id="SSF140453">
    <property type="entry name" value="EsxAB dimer-like"/>
    <property type="match status" value="1"/>
</dbReference>
<protein>
    <submittedName>
        <fullName evidence="1">WXG100 family type VII secretion target</fullName>
    </submittedName>
</protein>
<comment type="caution">
    <text evidence="1">The sequence shown here is derived from an EMBL/GenBank/DDBJ whole genome shotgun (WGS) entry which is preliminary data.</text>
</comment>
<reference evidence="1 2" key="1">
    <citation type="submission" date="2018-08" db="EMBL/GenBank/DDBJ databases">
        <title>Streptomyces globisporus 1912-4Crt, whole genome shotgun sequence.</title>
        <authorList>
            <person name="Matselyukh B."/>
        </authorList>
    </citation>
    <scope>NUCLEOTIDE SEQUENCE [LARGE SCALE GENOMIC DNA]</scope>
    <source>
        <strain evidence="1 2">1912-4Crt</strain>
    </source>
</reference>
<name>A0A423UUF6_STRGL</name>
<dbReference type="Gene3D" id="1.10.287.1060">
    <property type="entry name" value="ESAT-6-like"/>
    <property type="match status" value="1"/>
</dbReference>
<dbReference type="Proteomes" id="UP000285596">
    <property type="component" value="Unassembled WGS sequence"/>
</dbReference>
<dbReference type="InterPro" id="IPR036689">
    <property type="entry name" value="ESAT-6-like_sf"/>
</dbReference>